<feature type="chain" id="PRO_5011434248" evidence="1">
    <location>
        <begin position="34"/>
        <end position="303"/>
    </location>
</feature>
<dbReference type="RefSeq" id="WP_072750376.1">
    <property type="nucleotide sequence ID" value="NZ_FOAW01000003.1"/>
</dbReference>
<dbReference type="Pfam" id="PF16640">
    <property type="entry name" value="Big_3_5"/>
    <property type="match status" value="1"/>
</dbReference>
<dbReference type="GO" id="GO:0005975">
    <property type="term" value="P:carbohydrate metabolic process"/>
    <property type="evidence" value="ECO:0007669"/>
    <property type="project" value="UniProtKB-ARBA"/>
</dbReference>
<evidence type="ECO:0000259" key="2">
    <source>
        <dbReference type="Pfam" id="PF16640"/>
    </source>
</evidence>
<accession>A0A1H7J515</accession>
<reference evidence="4" key="1">
    <citation type="submission" date="2016-10" db="EMBL/GenBank/DDBJ databases">
        <authorList>
            <person name="Varghese N."/>
            <person name="Submissions S."/>
        </authorList>
    </citation>
    <scope>NUCLEOTIDE SEQUENCE [LARGE SCALE GENOMIC DNA]</scope>
    <source>
        <strain evidence="4">DSM 44675</strain>
    </source>
</reference>
<evidence type="ECO:0000313" key="3">
    <source>
        <dbReference type="EMBL" id="SEK68235.1"/>
    </source>
</evidence>
<name>A0A1H7J515_9NOCA</name>
<feature type="domain" description="Bacterial Ig-like" evidence="2">
    <location>
        <begin position="199"/>
        <end position="278"/>
    </location>
</feature>
<dbReference type="Proteomes" id="UP000198677">
    <property type="component" value="Unassembled WGS sequence"/>
</dbReference>
<sequence length="303" mass="30260">MTSGHIARGVAAGAATTIALGALAFLGAGTAGAAPGSITWDDGSSHFTRTVSNTTPDAGETITVTTKFERTSWVDEFIYNVKDRHPSCLTYVPGSAKMIGENEYPVLDPEVVVDEGNGTGFVRASWGITDWVVQNRPGFHRSPTFSVRYKVGNDCARGTALNTGMDYGGSLGSGNYGTKGPAVTVSANTVSTTTVNPVTGATVGKATTLTAKVDPAAAGGTVTFKDGGATIGTAQVGADGTAALQWTPNAAGERTITADYSGNGTVNASSGYASVTVAPGDGGGGNGSLDTGSLGSLLGGFGS</sequence>
<dbReference type="InterPro" id="IPR013783">
    <property type="entry name" value="Ig-like_fold"/>
</dbReference>
<evidence type="ECO:0000313" key="4">
    <source>
        <dbReference type="Proteomes" id="UP000198677"/>
    </source>
</evidence>
<feature type="signal peptide" evidence="1">
    <location>
        <begin position="1"/>
        <end position="33"/>
    </location>
</feature>
<organism evidence="3 4">
    <name type="scientific">Rhodococcus maanshanensis</name>
    <dbReference type="NCBI Taxonomy" id="183556"/>
    <lineage>
        <taxon>Bacteria</taxon>
        <taxon>Bacillati</taxon>
        <taxon>Actinomycetota</taxon>
        <taxon>Actinomycetes</taxon>
        <taxon>Mycobacteriales</taxon>
        <taxon>Nocardiaceae</taxon>
        <taxon>Rhodococcus</taxon>
    </lineage>
</organism>
<dbReference type="Gene3D" id="2.60.40.10">
    <property type="entry name" value="Immunoglobulins"/>
    <property type="match status" value="1"/>
</dbReference>
<dbReference type="OrthoDB" id="4527838at2"/>
<protein>
    <submittedName>
        <fullName evidence="3">Ig-like domain (Group 3)</fullName>
    </submittedName>
</protein>
<keyword evidence="4" id="KW-1185">Reference proteome</keyword>
<dbReference type="EMBL" id="FOAW01000003">
    <property type="protein sequence ID" value="SEK68235.1"/>
    <property type="molecule type" value="Genomic_DNA"/>
</dbReference>
<proteinExistence type="predicted"/>
<evidence type="ECO:0000256" key="1">
    <source>
        <dbReference type="SAM" id="SignalP"/>
    </source>
</evidence>
<keyword evidence="1" id="KW-0732">Signal</keyword>
<dbReference type="AlphaFoldDB" id="A0A1H7J515"/>
<gene>
    <name evidence="3" type="ORF">SAMN05444583_10352</name>
</gene>
<dbReference type="InterPro" id="IPR032109">
    <property type="entry name" value="Big_3_5"/>
</dbReference>